<protein>
    <recommendedName>
        <fullName evidence="4">S1 motif domain-containing protein</fullName>
    </recommendedName>
</protein>
<comment type="similarity">
    <text evidence="1">Belongs to the bacterial ribosomal protein bS1 family.</text>
</comment>
<keyword evidence="6" id="KW-1185">Reference proteome</keyword>
<evidence type="ECO:0000259" key="4">
    <source>
        <dbReference type="PROSITE" id="PS50126"/>
    </source>
</evidence>
<dbReference type="GO" id="GO:0006412">
    <property type="term" value="P:translation"/>
    <property type="evidence" value="ECO:0007669"/>
    <property type="project" value="TreeGrafter"/>
</dbReference>
<dbReference type="GO" id="GO:0003729">
    <property type="term" value="F:mRNA binding"/>
    <property type="evidence" value="ECO:0007669"/>
    <property type="project" value="TreeGrafter"/>
</dbReference>
<dbReference type="InterPro" id="IPR012340">
    <property type="entry name" value="NA-bd_OB-fold"/>
</dbReference>
<name>A0A9W6SKZ6_9ACTN</name>
<organism evidence="5 6">
    <name type="scientific">Actinorhabdospora filicis</name>
    <dbReference type="NCBI Taxonomy" id="1785913"/>
    <lineage>
        <taxon>Bacteria</taxon>
        <taxon>Bacillati</taxon>
        <taxon>Actinomycetota</taxon>
        <taxon>Actinomycetes</taxon>
        <taxon>Micromonosporales</taxon>
        <taxon>Micromonosporaceae</taxon>
        <taxon>Actinorhabdospora</taxon>
    </lineage>
</organism>
<dbReference type="Gene3D" id="2.40.50.140">
    <property type="entry name" value="Nucleic acid-binding proteins"/>
    <property type="match status" value="2"/>
</dbReference>
<reference evidence="5" key="1">
    <citation type="submission" date="2023-03" db="EMBL/GenBank/DDBJ databases">
        <title>Actinorhabdospora filicis NBRC 111898.</title>
        <authorList>
            <person name="Ichikawa N."/>
            <person name="Sato H."/>
            <person name="Tonouchi N."/>
        </authorList>
    </citation>
    <scope>NUCLEOTIDE SEQUENCE</scope>
    <source>
        <strain evidence="5">NBRC 111898</strain>
    </source>
</reference>
<sequence length="507" mass="55134">MSVLPYVYRVTKYDPADRDEHGVYIGSAEPVGDQGPVESAYLQAVAAFAEAIGVDHLVVREPQIAAGLGFGVEPAVEGHGLAGLFPPDLTGFHDGAEVSLALGLELVRAMLRDSGTWCRLEVEGVFAVHVGWDQYVYIGGDRPCEDALARVAELGLFAERVEASPYAADHDEPGEQRPADDDFWARLHWLVIGFRAAILEETYVDHATRWHRLDGGSLDEVRARLRPRARLAVWPDLSADVGAVLAGLSEEGMIELVWEDEDGVITSAIADETRLPELTARVTGARAAAALSVYSDERRPLLTAVLPDADGVLRARWRTEPTASDRDWAVLKTLRPGQIVTGTVTEIAPFLVTFVDIGGFTAMINIPELSWRIVRNPSEVVGVGQEITAVILGVDMARESAWLSLKALLPDPMADLVRRVGEIVTGPVTKLLPFGALVRIEDAENGFEGLVPNGELAEEHVERPEDVVQVGDMLTVRIIKVDLTLRRITLSRKQTHAAAHPDGHPPS</sequence>
<dbReference type="SMART" id="SM00316">
    <property type="entry name" value="S1"/>
    <property type="match status" value="2"/>
</dbReference>
<dbReference type="PANTHER" id="PTHR10724">
    <property type="entry name" value="30S RIBOSOMAL PROTEIN S1"/>
    <property type="match status" value="1"/>
</dbReference>
<dbReference type="Pfam" id="PF00575">
    <property type="entry name" value="S1"/>
    <property type="match status" value="2"/>
</dbReference>
<dbReference type="GO" id="GO:0022627">
    <property type="term" value="C:cytosolic small ribosomal subunit"/>
    <property type="evidence" value="ECO:0007669"/>
    <property type="project" value="TreeGrafter"/>
</dbReference>
<evidence type="ECO:0000313" key="5">
    <source>
        <dbReference type="EMBL" id="GLZ78168.1"/>
    </source>
</evidence>
<proteinExistence type="inferred from homology"/>
<evidence type="ECO:0000256" key="1">
    <source>
        <dbReference type="ARBA" id="ARBA00006767"/>
    </source>
</evidence>
<dbReference type="Proteomes" id="UP001165079">
    <property type="component" value="Unassembled WGS sequence"/>
</dbReference>
<feature type="domain" description="S1 motif" evidence="4">
    <location>
        <begin position="337"/>
        <end position="406"/>
    </location>
</feature>
<accession>A0A9W6SKZ6</accession>
<dbReference type="PROSITE" id="PS50126">
    <property type="entry name" value="S1"/>
    <property type="match status" value="2"/>
</dbReference>
<keyword evidence="3" id="KW-0687">Ribonucleoprotein</keyword>
<dbReference type="SUPFAM" id="SSF50249">
    <property type="entry name" value="Nucleic acid-binding proteins"/>
    <property type="match status" value="2"/>
</dbReference>
<dbReference type="InterPro" id="IPR003029">
    <property type="entry name" value="S1_domain"/>
</dbReference>
<dbReference type="RefSeq" id="WP_285663340.1">
    <property type="nucleotide sequence ID" value="NZ_BSTX01000002.1"/>
</dbReference>
<comment type="caution">
    <text evidence="5">The sequence shown here is derived from an EMBL/GenBank/DDBJ whole genome shotgun (WGS) entry which is preliminary data.</text>
</comment>
<dbReference type="PANTHER" id="PTHR10724:SF7">
    <property type="entry name" value="SMALL RIBOSOMAL SUBUNIT PROTEIN BS1C"/>
    <property type="match status" value="1"/>
</dbReference>
<evidence type="ECO:0000256" key="2">
    <source>
        <dbReference type="ARBA" id="ARBA00022980"/>
    </source>
</evidence>
<evidence type="ECO:0000313" key="6">
    <source>
        <dbReference type="Proteomes" id="UP001165079"/>
    </source>
</evidence>
<dbReference type="InterPro" id="IPR050437">
    <property type="entry name" value="Ribos_protein_bS1-like"/>
</dbReference>
<evidence type="ECO:0000256" key="3">
    <source>
        <dbReference type="ARBA" id="ARBA00023274"/>
    </source>
</evidence>
<dbReference type="AlphaFoldDB" id="A0A9W6SKZ6"/>
<gene>
    <name evidence="5" type="ORF">Afil01_29750</name>
</gene>
<dbReference type="EMBL" id="BSTX01000002">
    <property type="protein sequence ID" value="GLZ78168.1"/>
    <property type="molecule type" value="Genomic_DNA"/>
</dbReference>
<dbReference type="GO" id="GO:0003735">
    <property type="term" value="F:structural constituent of ribosome"/>
    <property type="evidence" value="ECO:0007669"/>
    <property type="project" value="TreeGrafter"/>
</dbReference>
<keyword evidence="2" id="KW-0689">Ribosomal protein</keyword>
<feature type="domain" description="S1 motif" evidence="4">
    <location>
        <begin position="421"/>
        <end position="493"/>
    </location>
</feature>